<evidence type="ECO:0000259" key="2">
    <source>
        <dbReference type="Pfam" id="PF13439"/>
    </source>
</evidence>
<organism evidence="3 4">
    <name type="scientific">candidate division WOR-1 bacterium RIFOXYB2_FULL_36_35</name>
    <dbReference type="NCBI Taxonomy" id="1802578"/>
    <lineage>
        <taxon>Bacteria</taxon>
        <taxon>Bacillati</taxon>
        <taxon>Saganbacteria</taxon>
    </lineage>
</organism>
<evidence type="ECO:0000313" key="3">
    <source>
        <dbReference type="EMBL" id="OGC14094.1"/>
    </source>
</evidence>
<dbReference type="InterPro" id="IPR028098">
    <property type="entry name" value="Glyco_trans_4-like_N"/>
</dbReference>
<evidence type="ECO:0000259" key="1">
    <source>
        <dbReference type="Pfam" id="PF00534"/>
    </source>
</evidence>
<feature type="domain" description="Glycosyl transferase family 1" evidence="1">
    <location>
        <begin position="190"/>
        <end position="346"/>
    </location>
</feature>
<evidence type="ECO:0008006" key="5">
    <source>
        <dbReference type="Google" id="ProtNLM"/>
    </source>
</evidence>
<name>A0A1F4S0Z0_UNCSA</name>
<protein>
    <recommendedName>
        <fullName evidence="5">Glycosyl transferase family 1</fullName>
    </recommendedName>
</protein>
<sequence length="370" mass="41618">MRIAIFADSYKPYISGVSCSIDTLVRELKTLGHTVYIFAPSYPGHKERDPNIFRFPSLPTGYPKFRFAIPFVKNFPQVDIIHTHSPFQAGLLARFLAGRNDLPLVYTFHTLFTKYLHYANFLPKRFAKMSIVAYLQSFCKRADLIIAPSMMSKRVLKKWGITARCEIVPSGVAFINFKGNEFQSLKAEARSLLKIPNEAKVLLTVSRISKEKNISFIIEAFEKLNREDSHLVVIGNGPLLPELKNKKRKNIIWAGEFSHEELAKLYYAGDVFVFASTTETQGLVLAEAKGAGLPVIALFAGGLADTVRSGIDGYLTSRNILAFNEHINRLLNDEGLRKAMGSEAKRDAQERFSAPHIAKQIESLYNSLLR</sequence>
<gene>
    <name evidence="3" type="ORF">A2290_06280</name>
</gene>
<dbReference type="AlphaFoldDB" id="A0A1F4S0Z0"/>
<dbReference type="GO" id="GO:0016757">
    <property type="term" value="F:glycosyltransferase activity"/>
    <property type="evidence" value="ECO:0007669"/>
    <property type="project" value="InterPro"/>
</dbReference>
<dbReference type="Pfam" id="PF00534">
    <property type="entry name" value="Glycos_transf_1"/>
    <property type="match status" value="1"/>
</dbReference>
<evidence type="ECO:0000313" key="4">
    <source>
        <dbReference type="Proteomes" id="UP000177905"/>
    </source>
</evidence>
<accession>A0A1F4S0Z0</accession>
<dbReference type="Pfam" id="PF13439">
    <property type="entry name" value="Glyco_transf_4"/>
    <property type="match status" value="1"/>
</dbReference>
<dbReference type="Gene3D" id="3.40.50.2000">
    <property type="entry name" value="Glycogen Phosphorylase B"/>
    <property type="match status" value="2"/>
</dbReference>
<dbReference type="InterPro" id="IPR001296">
    <property type="entry name" value="Glyco_trans_1"/>
</dbReference>
<comment type="caution">
    <text evidence="3">The sequence shown here is derived from an EMBL/GenBank/DDBJ whole genome shotgun (WGS) entry which is preliminary data.</text>
</comment>
<dbReference type="InterPro" id="IPR050194">
    <property type="entry name" value="Glycosyltransferase_grp1"/>
</dbReference>
<feature type="domain" description="Glycosyltransferase subfamily 4-like N-terminal" evidence="2">
    <location>
        <begin position="15"/>
        <end position="172"/>
    </location>
</feature>
<dbReference type="EMBL" id="MEUA01000041">
    <property type="protein sequence ID" value="OGC14094.1"/>
    <property type="molecule type" value="Genomic_DNA"/>
</dbReference>
<dbReference type="Proteomes" id="UP000177905">
    <property type="component" value="Unassembled WGS sequence"/>
</dbReference>
<dbReference type="PANTHER" id="PTHR45947:SF3">
    <property type="entry name" value="SULFOQUINOVOSYL TRANSFERASE SQD2"/>
    <property type="match status" value="1"/>
</dbReference>
<dbReference type="SUPFAM" id="SSF53756">
    <property type="entry name" value="UDP-Glycosyltransferase/glycogen phosphorylase"/>
    <property type="match status" value="1"/>
</dbReference>
<dbReference type="PANTHER" id="PTHR45947">
    <property type="entry name" value="SULFOQUINOVOSYL TRANSFERASE SQD2"/>
    <property type="match status" value="1"/>
</dbReference>
<reference evidence="3 4" key="1">
    <citation type="journal article" date="2016" name="Nat. Commun.">
        <title>Thousands of microbial genomes shed light on interconnected biogeochemical processes in an aquifer system.</title>
        <authorList>
            <person name="Anantharaman K."/>
            <person name="Brown C.T."/>
            <person name="Hug L.A."/>
            <person name="Sharon I."/>
            <person name="Castelle C.J."/>
            <person name="Probst A.J."/>
            <person name="Thomas B.C."/>
            <person name="Singh A."/>
            <person name="Wilkins M.J."/>
            <person name="Karaoz U."/>
            <person name="Brodie E.L."/>
            <person name="Williams K.H."/>
            <person name="Hubbard S.S."/>
            <person name="Banfield J.F."/>
        </authorList>
    </citation>
    <scope>NUCLEOTIDE SEQUENCE [LARGE SCALE GENOMIC DNA]</scope>
</reference>
<proteinExistence type="predicted"/>